<dbReference type="PANTHER" id="PTHR12304">
    <property type="entry name" value="INOSINE-URIDINE PREFERRING NUCLEOSIDE HYDROLASE"/>
    <property type="match status" value="1"/>
</dbReference>
<reference evidence="4 5" key="1">
    <citation type="submission" date="2023-10" db="EMBL/GenBank/DDBJ databases">
        <title>Paenibacillus strain PFR10 Genome sequencing and assembly.</title>
        <authorList>
            <person name="Kim I."/>
        </authorList>
    </citation>
    <scope>NUCLEOTIDE SEQUENCE [LARGE SCALE GENOMIC DNA]</scope>
    <source>
        <strain evidence="4 5">PFR10</strain>
    </source>
</reference>
<organism evidence="4 5">
    <name type="scientific">Paenibacillus violae</name>
    <dbReference type="NCBI Taxonomy" id="3077234"/>
    <lineage>
        <taxon>Bacteria</taxon>
        <taxon>Bacillati</taxon>
        <taxon>Bacillota</taxon>
        <taxon>Bacilli</taxon>
        <taxon>Bacillales</taxon>
        <taxon>Paenibacillaceae</taxon>
        <taxon>Paenibacillus</taxon>
    </lineage>
</organism>
<comment type="caution">
    <text evidence="4">The sequence shown here is derived from an EMBL/GenBank/DDBJ whole genome shotgun (WGS) entry which is preliminary data.</text>
</comment>
<evidence type="ECO:0000313" key="5">
    <source>
        <dbReference type="Proteomes" id="UP001260980"/>
    </source>
</evidence>
<gene>
    <name evidence="4" type="ORF">RQP52_13645</name>
</gene>
<keyword evidence="5" id="KW-1185">Reference proteome</keyword>
<evidence type="ECO:0000313" key="4">
    <source>
        <dbReference type="EMBL" id="MDU0202142.1"/>
    </source>
</evidence>
<evidence type="ECO:0000259" key="3">
    <source>
        <dbReference type="Pfam" id="PF01156"/>
    </source>
</evidence>
<keyword evidence="2" id="KW-0326">Glycosidase</keyword>
<accession>A0ABU3RCX0</accession>
<protein>
    <submittedName>
        <fullName evidence="4">Nucleoside hydrolase</fullName>
    </submittedName>
</protein>
<dbReference type="SUPFAM" id="SSF53590">
    <property type="entry name" value="Nucleoside hydrolase"/>
    <property type="match status" value="1"/>
</dbReference>
<dbReference type="RefSeq" id="WP_315952147.1">
    <property type="nucleotide sequence ID" value="NZ_JAWCUD010000003.1"/>
</dbReference>
<dbReference type="Gene3D" id="3.90.245.10">
    <property type="entry name" value="Ribonucleoside hydrolase-like"/>
    <property type="match status" value="1"/>
</dbReference>
<dbReference type="InterPro" id="IPR023186">
    <property type="entry name" value="IUNH"/>
</dbReference>
<feature type="domain" description="Inosine/uridine-preferring nucleoside hydrolase" evidence="3">
    <location>
        <begin position="24"/>
        <end position="255"/>
    </location>
</feature>
<sequence length="303" mass="34478">MNYPKILEEHRIQRLQPKSGTLRIVMDTDTFNEIDDQFAVVYALQSPERLQVEAFYAAPFFNDLSTSPKDGMEKSYRELHKILDLMNRTEIPVYPGSERYLPGPETPVESEAARNLIERALASSPEDPLYVVAIGAITNVASAILMNPSIINNIVVVWLGGHALHWQDTREFNLEQDIHAARVILDSGVPLVLIPCHGAASNLKTTLAEIEAYVKDSGVVGKYLYETYRNCHPDHFAYSRIIWDISTIAYLVNDQHTPSVLISSPVLSDDARWSVDNYRHFIRYVTHVERDPIFRDLFLKIKP</sequence>
<keyword evidence="1 4" id="KW-0378">Hydrolase</keyword>
<evidence type="ECO:0000256" key="2">
    <source>
        <dbReference type="ARBA" id="ARBA00023295"/>
    </source>
</evidence>
<dbReference type="GO" id="GO:0016787">
    <property type="term" value="F:hydrolase activity"/>
    <property type="evidence" value="ECO:0007669"/>
    <property type="project" value="UniProtKB-KW"/>
</dbReference>
<dbReference type="InterPro" id="IPR001910">
    <property type="entry name" value="Inosine/uridine_hydrolase_dom"/>
</dbReference>
<dbReference type="Pfam" id="PF01156">
    <property type="entry name" value="IU_nuc_hydro"/>
    <property type="match status" value="1"/>
</dbReference>
<proteinExistence type="predicted"/>
<dbReference type="Proteomes" id="UP001260980">
    <property type="component" value="Unassembled WGS sequence"/>
</dbReference>
<evidence type="ECO:0000256" key="1">
    <source>
        <dbReference type="ARBA" id="ARBA00022801"/>
    </source>
</evidence>
<dbReference type="EMBL" id="JAWCUD010000003">
    <property type="protein sequence ID" value="MDU0202142.1"/>
    <property type="molecule type" value="Genomic_DNA"/>
</dbReference>
<dbReference type="InterPro" id="IPR036452">
    <property type="entry name" value="Ribo_hydro-like"/>
</dbReference>
<name>A0ABU3RCX0_9BACL</name>
<dbReference type="PANTHER" id="PTHR12304:SF4">
    <property type="entry name" value="URIDINE NUCLEOSIDASE"/>
    <property type="match status" value="1"/>
</dbReference>